<evidence type="ECO:0000313" key="2">
    <source>
        <dbReference type="Proteomes" id="UP000610746"/>
    </source>
</evidence>
<sequence>MKNFIFLLAASTLAFSCNKKLEDSNIKDIKQDSQTVNSSDINIEEIPTLCYFDDMKNDSVYLKISDNLGTITGKLNYKNAEKDNSTGDVSGFKSGDTLKLIYVFNSEGTSSTREIWFLKKNEKLQEGIGNQDEDGNYTSAKQVKFEGGHSLKQIDCKEIAQNLK</sequence>
<protein>
    <recommendedName>
        <fullName evidence="3">Lipoprotein</fullName>
    </recommendedName>
</protein>
<dbReference type="Proteomes" id="UP000610746">
    <property type="component" value="Unassembled WGS sequence"/>
</dbReference>
<gene>
    <name evidence="1" type="ORF">HNQ03_001931</name>
</gene>
<evidence type="ECO:0008006" key="3">
    <source>
        <dbReference type="Google" id="ProtNLM"/>
    </source>
</evidence>
<dbReference type="EMBL" id="JABSNO010000013">
    <property type="protein sequence ID" value="NRS92850.1"/>
    <property type="molecule type" value="Genomic_DNA"/>
</dbReference>
<proteinExistence type="predicted"/>
<organism evidence="1 2">
    <name type="scientific">Frigoriflavimonas asaccharolytica</name>
    <dbReference type="NCBI Taxonomy" id="2735899"/>
    <lineage>
        <taxon>Bacteria</taxon>
        <taxon>Pseudomonadati</taxon>
        <taxon>Bacteroidota</taxon>
        <taxon>Flavobacteriia</taxon>
        <taxon>Flavobacteriales</taxon>
        <taxon>Weeksellaceae</taxon>
        <taxon>Frigoriflavimonas</taxon>
    </lineage>
</organism>
<name>A0A8J8K5J4_9FLAO</name>
<dbReference type="PROSITE" id="PS51257">
    <property type="entry name" value="PROKAR_LIPOPROTEIN"/>
    <property type="match status" value="1"/>
</dbReference>
<accession>A0A8J8K5J4</accession>
<comment type="caution">
    <text evidence="1">The sequence shown here is derived from an EMBL/GenBank/DDBJ whole genome shotgun (WGS) entry which is preliminary data.</text>
</comment>
<dbReference type="AlphaFoldDB" id="A0A8J8K5J4"/>
<reference evidence="1" key="1">
    <citation type="submission" date="2020-05" db="EMBL/GenBank/DDBJ databases">
        <title>Genomic Encyclopedia of Type Strains, Phase IV (KMG-V): Genome sequencing to study the core and pangenomes of soil and plant-associated prokaryotes.</title>
        <authorList>
            <person name="Whitman W."/>
        </authorList>
    </citation>
    <scope>NUCLEOTIDE SEQUENCE</scope>
    <source>
        <strain evidence="1">16F</strain>
    </source>
</reference>
<keyword evidence="2" id="KW-1185">Reference proteome</keyword>
<dbReference type="RefSeq" id="WP_173779438.1">
    <property type="nucleotide sequence ID" value="NZ_JABSNO010000013.1"/>
</dbReference>
<evidence type="ECO:0000313" key="1">
    <source>
        <dbReference type="EMBL" id="NRS92850.1"/>
    </source>
</evidence>